<accession>A0A834J0F1</accession>
<comment type="caution">
    <text evidence="1">The sequence shown here is derived from an EMBL/GenBank/DDBJ whole genome shotgun (WGS) entry which is preliminary data.</text>
</comment>
<name>A0A834J0F1_VESVU</name>
<gene>
    <name evidence="1" type="ORF">HZH66_014893</name>
</gene>
<proteinExistence type="predicted"/>
<organism evidence="1 2">
    <name type="scientific">Vespula vulgaris</name>
    <name type="common">Yellow jacket</name>
    <name type="synonym">Wasp</name>
    <dbReference type="NCBI Taxonomy" id="7454"/>
    <lineage>
        <taxon>Eukaryota</taxon>
        <taxon>Metazoa</taxon>
        <taxon>Ecdysozoa</taxon>
        <taxon>Arthropoda</taxon>
        <taxon>Hexapoda</taxon>
        <taxon>Insecta</taxon>
        <taxon>Pterygota</taxon>
        <taxon>Neoptera</taxon>
        <taxon>Endopterygota</taxon>
        <taxon>Hymenoptera</taxon>
        <taxon>Apocrita</taxon>
        <taxon>Aculeata</taxon>
        <taxon>Vespoidea</taxon>
        <taxon>Vespidae</taxon>
        <taxon>Vespinae</taxon>
        <taxon>Vespula</taxon>
    </lineage>
</organism>
<dbReference type="Proteomes" id="UP000614350">
    <property type="component" value="Unassembled WGS sequence"/>
</dbReference>
<reference evidence="1" key="1">
    <citation type="journal article" date="2020" name="G3 (Bethesda)">
        <title>High-Quality Assemblies for Three Invasive Social Wasps from the &lt;i&gt;Vespula&lt;/i&gt; Genus.</title>
        <authorList>
            <person name="Harrop T.W.R."/>
            <person name="Guhlin J."/>
            <person name="McLaughlin G.M."/>
            <person name="Permina E."/>
            <person name="Stockwell P."/>
            <person name="Gilligan J."/>
            <person name="Le Lec M.F."/>
            <person name="Gruber M.A.M."/>
            <person name="Quinn O."/>
            <person name="Lovegrove M."/>
            <person name="Duncan E.J."/>
            <person name="Remnant E.J."/>
            <person name="Van Eeckhoven J."/>
            <person name="Graham B."/>
            <person name="Knapp R.A."/>
            <person name="Langford K.W."/>
            <person name="Kronenberg Z."/>
            <person name="Press M.O."/>
            <person name="Eacker S.M."/>
            <person name="Wilson-Rankin E.E."/>
            <person name="Purcell J."/>
            <person name="Lester P.J."/>
            <person name="Dearden P.K."/>
        </authorList>
    </citation>
    <scope>NUCLEOTIDE SEQUENCE</scope>
    <source>
        <strain evidence="1">Marl-1</strain>
    </source>
</reference>
<keyword evidence="2" id="KW-1185">Reference proteome</keyword>
<evidence type="ECO:0000313" key="2">
    <source>
        <dbReference type="Proteomes" id="UP000614350"/>
    </source>
</evidence>
<protein>
    <submittedName>
        <fullName evidence="1">Uncharacterized protein</fullName>
    </submittedName>
</protein>
<evidence type="ECO:0000313" key="1">
    <source>
        <dbReference type="EMBL" id="KAF7379522.1"/>
    </source>
</evidence>
<sequence>MVEDFLGDLFVSINLFREKKFDGTTGHEIRDSGLGTTRRYGGGDTMMVRIRKTICKACRCRWFADDARDKVAKE</sequence>
<dbReference type="EMBL" id="JACSEA010000023">
    <property type="protein sequence ID" value="KAF7379522.1"/>
    <property type="molecule type" value="Genomic_DNA"/>
</dbReference>
<dbReference type="AlphaFoldDB" id="A0A834J0F1"/>